<dbReference type="EnsemblMetazoa" id="XM_029485719.1">
    <property type="protein sequence ID" value="XP_029341579.1"/>
    <property type="gene ID" value="LOC100573267"/>
</dbReference>
<organism evidence="1 2">
    <name type="scientific">Acyrthosiphon pisum</name>
    <name type="common">Pea aphid</name>
    <dbReference type="NCBI Taxonomy" id="7029"/>
    <lineage>
        <taxon>Eukaryota</taxon>
        <taxon>Metazoa</taxon>
        <taxon>Ecdysozoa</taxon>
        <taxon>Arthropoda</taxon>
        <taxon>Hexapoda</taxon>
        <taxon>Insecta</taxon>
        <taxon>Pterygota</taxon>
        <taxon>Neoptera</taxon>
        <taxon>Paraneoptera</taxon>
        <taxon>Hemiptera</taxon>
        <taxon>Sternorrhyncha</taxon>
        <taxon>Aphidomorpha</taxon>
        <taxon>Aphidoidea</taxon>
        <taxon>Aphididae</taxon>
        <taxon>Macrosiphini</taxon>
        <taxon>Acyrthosiphon</taxon>
    </lineage>
</organism>
<dbReference type="KEGG" id="api:100573267"/>
<sequence>MTIQTTTTMNGCAYMEKAVLPSLVPLFHLWLERPEKTMVHGHCNDMENMDHFIFECISKENPTNRIDVEKGWKYISLLEHTTEEKSPTSMKNETKSVRKSFRCAMYDVTDYDLDGVRIIRIAIGKSSDEIFNVQQCEGLGNLLGETALPFVPEGEREWPDGSLYLYMIGKKPYMST</sequence>
<accession>A0A8R2NK68</accession>
<name>A0A8R2NK68_ACYPI</name>
<reference evidence="1" key="2">
    <citation type="submission" date="2022-06" db="UniProtKB">
        <authorList>
            <consortium name="EnsemblMetazoa"/>
        </authorList>
    </citation>
    <scope>IDENTIFICATION</scope>
</reference>
<dbReference type="RefSeq" id="XP_029341579.1">
    <property type="nucleotide sequence ID" value="XM_029485719.1"/>
</dbReference>
<protein>
    <submittedName>
        <fullName evidence="1">Uncharacterized protein</fullName>
    </submittedName>
</protein>
<dbReference type="GeneID" id="100573267"/>
<dbReference type="Proteomes" id="UP000007819">
    <property type="component" value="Chromosome X"/>
</dbReference>
<evidence type="ECO:0000313" key="1">
    <source>
        <dbReference type="EnsemblMetazoa" id="XP_029341579.1"/>
    </source>
</evidence>
<keyword evidence="2" id="KW-1185">Reference proteome</keyword>
<evidence type="ECO:0000313" key="2">
    <source>
        <dbReference type="Proteomes" id="UP000007819"/>
    </source>
</evidence>
<dbReference type="AlphaFoldDB" id="A0A8R2NK68"/>
<proteinExistence type="predicted"/>
<dbReference type="OrthoDB" id="6596403at2759"/>
<reference evidence="2" key="1">
    <citation type="submission" date="2010-06" db="EMBL/GenBank/DDBJ databases">
        <authorList>
            <person name="Jiang H."/>
            <person name="Abraham K."/>
            <person name="Ali S."/>
            <person name="Alsbrooks S.L."/>
            <person name="Anim B.N."/>
            <person name="Anosike U.S."/>
            <person name="Attaway T."/>
            <person name="Bandaranaike D.P."/>
            <person name="Battles P.K."/>
            <person name="Bell S.N."/>
            <person name="Bell A.V."/>
            <person name="Beltran B."/>
            <person name="Bickham C."/>
            <person name="Bustamante Y."/>
            <person name="Caleb T."/>
            <person name="Canada A."/>
            <person name="Cardenas V."/>
            <person name="Carter K."/>
            <person name="Chacko J."/>
            <person name="Chandrabose M.N."/>
            <person name="Chavez D."/>
            <person name="Chavez A."/>
            <person name="Chen L."/>
            <person name="Chu H.-S."/>
            <person name="Claassen K.J."/>
            <person name="Cockrell R."/>
            <person name="Collins M."/>
            <person name="Cooper J.A."/>
            <person name="Cree A."/>
            <person name="Curry S.M."/>
            <person name="Da Y."/>
            <person name="Dao M.D."/>
            <person name="Das B."/>
            <person name="Davila M.-L."/>
            <person name="Davy-Carroll L."/>
            <person name="Denson S."/>
            <person name="Dinh H."/>
            <person name="Ebong V.E."/>
            <person name="Edwards J.R."/>
            <person name="Egan A."/>
            <person name="El-Daye J."/>
            <person name="Escobedo L."/>
            <person name="Fernandez S."/>
            <person name="Fernando P.R."/>
            <person name="Flagg N."/>
            <person name="Forbes L.D."/>
            <person name="Fowler R.G."/>
            <person name="Fu Q."/>
            <person name="Gabisi R.A."/>
            <person name="Ganer J."/>
            <person name="Garbino Pronczuk A."/>
            <person name="Garcia R.M."/>
            <person name="Garner T."/>
            <person name="Garrett T.E."/>
            <person name="Gonzalez D.A."/>
            <person name="Hamid H."/>
            <person name="Hawkins E.S."/>
            <person name="Hirani K."/>
            <person name="Hogues M.E."/>
            <person name="Hollins B."/>
            <person name="Hsiao C.-H."/>
            <person name="Jabil R."/>
            <person name="James M.L."/>
            <person name="Jhangiani S.N."/>
            <person name="Johnson B."/>
            <person name="Johnson Q."/>
            <person name="Joshi V."/>
            <person name="Kalu J.B."/>
            <person name="Kam C."/>
            <person name="Kashfia A."/>
            <person name="Keebler J."/>
            <person name="Kisamo H."/>
            <person name="Kovar C.L."/>
            <person name="Lago L.A."/>
            <person name="Lai C.-Y."/>
            <person name="Laidlaw J."/>
            <person name="Lara F."/>
            <person name="Le T.-K."/>
            <person name="Lee S.L."/>
            <person name="Legall F.H."/>
            <person name="Lemon S.J."/>
            <person name="Lewis L.R."/>
            <person name="Li B."/>
            <person name="Liu Y."/>
            <person name="Liu Y.-S."/>
            <person name="Lopez J."/>
            <person name="Lozado R.J."/>
            <person name="Lu J."/>
            <person name="Madu R.C."/>
            <person name="Maheshwari M."/>
            <person name="Maheshwari R."/>
            <person name="Malloy K."/>
            <person name="Martinez E."/>
            <person name="Mathew T."/>
            <person name="Mercado I.C."/>
            <person name="Mercado C."/>
            <person name="Meyer B."/>
            <person name="Montgomery K."/>
            <person name="Morgan M.B."/>
            <person name="Munidasa M."/>
            <person name="Nazareth L.V."/>
            <person name="Nelson J."/>
            <person name="Ng B.M."/>
            <person name="Nguyen N.B."/>
            <person name="Nguyen P.Q."/>
            <person name="Nguyen T."/>
            <person name="Obregon M."/>
            <person name="Okwuonu G.O."/>
            <person name="Onwere C.G."/>
            <person name="Orozco G."/>
            <person name="Parra A."/>
            <person name="Patel S."/>
            <person name="Patil S."/>
            <person name="Perez A."/>
            <person name="Perez Y."/>
            <person name="Pham C."/>
            <person name="Primus E.L."/>
            <person name="Pu L.-L."/>
            <person name="Puazo M."/>
            <person name="Qin X."/>
            <person name="Quiroz J.B."/>
            <person name="Reese J."/>
            <person name="Richards S."/>
            <person name="Rives C.M."/>
            <person name="Robberts R."/>
            <person name="Ruiz S.J."/>
            <person name="Ruiz M.J."/>
            <person name="Santibanez J."/>
            <person name="Schneider B.W."/>
            <person name="Sisson I."/>
            <person name="Smith M."/>
            <person name="Sodergren E."/>
            <person name="Song X.-Z."/>
            <person name="Song B.B."/>
            <person name="Summersgill H."/>
            <person name="Thelus R."/>
            <person name="Thornton R.D."/>
            <person name="Trejos Z.Y."/>
            <person name="Usmani K."/>
            <person name="Vattathil S."/>
            <person name="Villasana D."/>
            <person name="Walker D.L."/>
            <person name="Wang S."/>
            <person name="Wang K."/>
            <person name="White C.S."/>
            <person name="Williams A.C."/>
            <person name="Williamson J."/>
            <person name="Wilson K."/>
            <person name="Woghiren I.O."/>
            <person name="Woodworth J.R."/>
            <person name="Worley K.C."/>
            <person name="Wright R.A."/>
            <person name="Wu W."/>
            <person name="Young L."/>
            <person name="Zhang L."/>
            <person name="Zhang J."/>
            <person name="Zhu Y."/>
            <person name="Muzny D.M."/>
            <person name="Weinstock G."/>
            <person name="Gibbs R.A."/>
        </authorList>
    </citation>
    <scope>NUCLEOTIDE SEQUENCE [LARGE SCALE GENOMIC DNA]</scope>
    <source>
        <strain evidence="2">LSR1</strain>
    </source>
</reference>